<dbReference type="InterPro" id="IPR029044">
    <property type="entry name" value="Nucleotide-diphossugar_trans"/>
</dbReference>
<evidence type="ECO:0000256" key="4">
    <source>
        <dbReference type="ARBA" id="ARBA00022692"/>
    </source>
</evidence>
<keyword evidence="5" id="KW-0735">Signal-anchor</keyword>
<evidence type="ECO:0000256" key="3">
    <source>
        <dbReference type="ARBA" id="ARBA00022679"/>
    </source>
</evidence>
<dbReference type="GO" id="GO:0015020">
    <property type="term" value="F:glucuronosyltransferase activity"/>
    <property type="evidence" value="ECO:0007669"/>
    <property type="project" value="TreeGrafter"/>
</dbReference>
<dbReference type="Pfam" id="PF01501">
    <property type="entry name" value="Glyco_transf_8"/>
    <property type="match status" value="1"/>
</dbReference>
<keyword evidence="4 11" id="KW-0812">Transmembrane</keyword>
<keyword evidence="10" id="KW-0175">Coiled coil</keyword>
<keyword evidence="2" id="KW-0328">Glycosyltransferase</keyword>
<dbReference type="GO" id="GO:0035269">
    <property type="term" value="P:protein O-linked glycosylation via mannose"/>
    <property type="evidence" value="ECO:0007669"/>
    <property type="project" value="TreeGrafter"/>
</dbReference>
<dbReference type="AlphaFoldDB" id="A0AAD9KAG9"/>
<dbReference type="FunFam" id="3.90.550.10:FF:000229">
    <property type="entry name" value="Glycosyltransferase-like protein LARGE"/>
    <property type="match status" value="1"/>
</dbReference>
<keyword evidence="7" id="KW-0333">Golgi apparatus</keyword>
<dbReference type="GO" id="GO:0042285">
    <property type="term" value="F:xylosyltransferase activity"/>
    <property type="evidence" value="ECO:0007669"/>
    <property type="project" value="UniProtKB-ARBA"/>
</dbReference>
<feature type="transmembrane region" description="Helical" evidence="11">
    <location>
        <begin position="7"/>
        <end position="26"/>
    </location>
</feature>
<dbReference type="FunFam" id="3.90.550.10:FF:000016">
    <property type="entry name" value="LARGE xylosyl- and glucuronyltransferase 2"/>
    <property type="match status" value="1"/>
</dbReference>
<dbReference type="EMBL" id="JAODUP010000020">
    <property type="protein sequence ID" value="KAK2168108.1"/>
    <property type="molecule type" value="Genomic_DNA"/>
</dbReference>
<dbReference type="PANTHER" id="PTHR12270">
    <property type="entry name" value="GLYCOSYLTRANSFERASE-RELATED"/>
    <property type="match status" value="1"/>
</dbReference>
<evidence type="ECO:0000256" key="5">
    <source>
        <dbReference type="ARBA" id="ARBA00022968"/>
    </source>
</evidence>
<evidence type="ECO:0000256" key="7">
    <source>
        <dbReference type="ARBA" id="ARBA00023034"/>
    </source>
</evidence>
<comment type="caution">
    <text evidence="12">The sequence shown here is derived from an EMBL/GenBank/DDBJ whole genome shotgun (WGS) entry which is preliminary data.</text>
</comment>
<dbReference type="GO" id="GO:0000139">
    <property type="term" value="C:Golgi membrane"/>
    <property type="evidence" value="ECO:0007669"/>
    <property type="project" value="UniProtKB-SubCell"/>
</dbReference>
<dbReference type="InterPro" id="IPR002495">
    <property type="entry name" value="Glyco_trans_8"/>
</dbReference>
<protein>
    <submittedName>
        <fullName evidence="12">Uncharacterized protein</fullName>
    </submittedName>
</protein>
<evidence type="ECO:0000256" key="11">
    <source>
        <dbReference type="SAM" id="Phobius"/>
    </source>
</evidence>
<evidence type="ECO:0000256" key="6">
    <source>
        <dbReference type="ARBA" id="ARBA00022989"/>
    </source>
</evidence>
<dbReference type="CDD" id="cd06431">
    <property type="entry name" value="GT8_LARGE_C"/>
    <property type="match status" value="1"/>
</dbReference>
<dbReference type="SUPFAM" id="SSF53448">
    <property type="entry name" value="Nucleotide-diphospho-sugar transferases"/>
    <property type="match status" value="1"/>
</dbReference>
<organism evidence="12 13">
    <name type="scientific">Paralvinella palmiformis</name>
    <dbReference type="NCBI Taxonomy" id="53620"/>
    <lineage>
        <taxon>Eukaryota</taxon>
        <taxon>Metazoa</taxon>
        <taxon>Spiralia</taxon>
        <taxon>Lophotrochozoa</taxon>
        <taxon>Annelida</taxon>
        <taxon>Polychaeta</taxon>
        <taxon>Sedentaria</taxon>
        <taxon>Canalipalpata</taxon>
        <taxon>Terebellida</taxon>
        <taxon>Terebelliformia</taxon>
        <taxon>Alvinellidae</taxon>
        <taxon>Paralvinella</taxon>
    </lineage>
</organism>
<proteinExistence type="predicted"/>
<dbReference type="Proteomes" id="UP001208570">
    <property type="component" value="Unassembled WGS sequence"/>
</dbReference>
<keyword evidence="6 11" id="KW-1133">Transmembrane helix</keyword>
<name>A0AAD9KAG9_9ANNE</name>
<feature type="coiled-coil region" evidence="10">
    <location>
        <begin position="44"/>
        <end position="71"/>
    </location>
</feature>
<keyword evidence="13" id="KW-1185">Reference proteome</keyword>
<evidence type="ECO:0000256" key="2">
    <source>
        <dbReference type="ARBA" id="ARBA00022676"/>
    </source>
</evidence>
<evidence type="ECO:0000313" key="13">
    <source>
        <dbReference type="Proteomes" id="UP001208570"/>
    </source>
</evidence>
<keyword evidence="9" id="KW-0325">Glycoprotein</keyword>
<keyword evidence="8 11" id="KW-0472">Membrane</keyword>
<dbReference type="Pfam" id="PF13896">
    <property type="entry name" value="Glyco_transf_49"/>
    <property type="match status" value="2"/>
</dbReference>
<gene>
    <name evidence="12" type="ORF">LSH36_20g04027</name>
</gene>
<evidence type="ECO:0000256" key="8">
    <source>
        <dbReference type="ARBA" id="ARBA00023136"/>
    </source>
</evidence>
<accession>A0AAD9KAG9</accession>
<comment type="subcellular location">
    <subcellularLocation>
        <location evidence="1">Golgi apparatus membrane</location>
        <topology evidence="1">Single-pass type II membrane protein</topology>
    </subcellularLocation>
</comment>
<reference evidence="12" key="1">
    <citation type="journal article" date="2023" name="Mol. Biol. Evol.">
        <title>Third-Generation Sequencing Reveals the Adaptive Role of the Epigenome in Three Deep-Sea Polychaetes.</title>
        <authorList>
            <person name="Perez M."/>
            <person name="Aroh O."/>
            <person name="Sun Y."/>
            <person name="Lan Y."/>
            <person name="Juniper S.K."/>
            <person name="Young C.R."/>
            <person name="Angers B."/>
            <person name="Qian P.Y."/>
        </authorList>
    </citation>
    <scope>NUCLEOTIDE SEQUENCE</scope>
    <source>
        <strain evidence="12">P08H-3</strain>
    </source>
</reference>
<dbReference type="PANTHER" id="PTHR12270:SF25">
    <property type="entry name" value="GLYCOSYLTRANSFERASE-LIKE PROTEIN LARGE"/>
    <property type="match status" value="1"/>
</dbReference>
<sequence length="726" mass="85122">MRFKQKLLIKLGALMLLFICSAYYLWPEQEAFLGDNVMGFNQREAKLAQRVREVEEQNQLLRHQLSLSQSQLMNLQSNIHLQLKQVVNDTSPEQVKDDSKVKCITEPDVPKCEVIQVAIVCARYNTTRDVVTLIKSILFNRKNPIHFHFISDHIAQNILGSLFMTWNVPAIEVTFYPVEELKHELLWIPNKHYSGIYGLMKLTLPNTLATNLTKVIVLDTDVTFASDIAELWKLFHKFSKKQALGLVENQSDWYLGKIWKNHRPWPALGRGFNTGVILMDLQKLRQLDWIQTWRLIAERELMTMLNTALADQDIFNAVIKQHPYLVYKLPCQWNVQLSENTKSDQCYTDVSDLKVIHWNSPMKLKVKNKHIEFFRNMYLTFLEYDGNLLRGELFGCAYNRNMSVENKINELNEDDECYDFRRERLLVHRTHLYYVEYDYQPMRDDVTLVAQLSMDRLQMLETLCKHWSGPISLALYMSDAEAQQFLSYALSSETLMGRKNIGYHIVYKDGDFYPVNYLRNVALGQVTTSYVFLSDIDFLPMVGLYEYLRKVVSMLDMETERKALVVPAFETLRYKTTFPSSKAELVTMLDMGTVFTFRYHVWPQGHEPTNYAKWRTATTPYKVSWQPDFEPYVVIAKSNIPMFDQRFVGFGWNKVSHVMEMDALGFEFIVLPNAFIIHMPHAPSFDIARFRGSKLYRRCLKVLKEEFTRDLSWKYGIKALKYLSIE</sequence>
<evidence type="ECO:0000256" key="10">
    <source>
        <dbReference type="SAM" id="Coils"/>
    </source>
</evidence>
<keyword evidence="3" id="KW-0808">Transferase</keyword>
<dbReference type="InterPro" id="IPR051292">
    <property type="entry name" value="Xyl/GlcA_transferase"/>
</dbReference>
<evidence type="ECO:0000256" key="9">
    <source>
        <dbReference type="ARBA" id="ARBA00023180"/>
    </source>
</evidence>
<dbReference type="Gene3D" id="3.90.550.10">
    <property type="entry name" value="Spore Coat Polysaccharide Biosynthesis Protein SpsA, Chain A"/>
    <property type="match status" value="1"/>
</dbReference>
<evidence type="ECO:0000256" key="1">
    <source>
        <dbReference type="ARBA" id="ARBA00004323"/>
    </source>
</evidence>
<evidence type="ECO:0000313" key="12">
    <source>
        <dbReference type="EMBL" id="KAK2168108.1"/>
    </source>
</evidence>